<accession>A0A7W7Q088</accession>
<feature type="chain" id="PRO_5030624374" evidence="1">
    <location>
        <begin position="30"/>
        <end position="338"/>
    </location>
</feature>
<evidence type="ECO:0000313" key="3">
    <source>
        <dbReference type="EMBL" id="MBB4904421.1"/>
    </source>
</evidence>
<sequence>MLPRPSRRLAMALAATALAFLLSAPPANAAEPTCTPARYPVTIAGLAQTMAATLCVPAGGTSAVQVLVPGGFYNRGYWDIPVDPATHSFRRAMNEGGYATLTVDRLGTGASSVPPSVLLTAITQADAVHQVVQVLRQRFDKVFLGGHSLGSAISIIEAARYRDVDGVLVTGMGHHLNVLGLAPIAATFVPAVLDPAFSGRPLDLGYLTTMSGTRWRSLHAPGPYDAAIDALDEAAKDVVAPTELVDAALLGTVTPYTRKVGVPVLTVMAGADPTFCGLLATDCSSSAALLRAEAPFYGPAARLQAYVLPGYGHALNYAPNAPDLHDVVVRWADRMIRR</sequence>
<protein>
    <submittedName>
        <fullName evidence="3">Pimeloyl-ACP methyl ester carboxylesterase</fullName>
    </submittedName>
</protein>
<comment type="caution">
    <text evidence="3">The sequence shown here is derived from an EMBL/GenBank/DDBJ whole genome shotgun (WGS) entry which is preliminary data.</text>
</comment>
<proteinExistence type="predicted"/>
<keyword evidence="4" id="KW-1185">Reference proteome</keyword>
<keyword evidence="1" id="KW-0732">Signal</keyword>
<dbReference type="SUPFAM" id="SSF53474">
    <property type="entry name" value="alpha/beta-Hydrolases"/>
    <property type="match status" value="1"/>
</dbReference>
<dbReference type="RefSeq" id="WP_225943963.1">
    <property type="nucleotide sequence ID" value="NZ_JACHJQ010000001.1"/>
</dbReference>
<organism evidence="3 4">
    <name type="scientific">Actinophytocola algeriensis</name>
    <dbReference type="NCBI Taxonomy" id="1768010"/>
    <lineage>
        <taxon>Bacteria</taxon>
        <taxon>Bacillati</taxon>
        <taxon>Actinomycetota</taxon>
        <taxon>Actinomycetes</taxon>
        <taxon>Pseudonocardiales</taxon>
        <taxon>Pseudonocardiaceae</taxon>
    </lineage>
</organism>
<dbReference type="Gene3D" id="3.40.50.1820">
    <property type="entry name" value="alpha/beta hydrolase"/>
    <property type="match status" value="1"/>
</dbReference>
<evidence type="ECO:0000259" key="2">
    <source>
        <dbReference type="Pfam" id="PF12697"/>
    </source>
</evidence>
<evidence type="ECO:0000313" key="4">
    <source>
        <dbReference type="Proteomes" id="UP000520767"/>
    </source>
</evidence>
<evidence type="ECO:0000256" key="1">
    <source>
        <dbReference type="SAM" id="SignalP"/>
    </source>
</evidence>
<dbReference type="InterPro" id="IPR029058">
    <property type="entry name" value="AB_hydrolase_fold"/>
</dbReference>
<dbReference type="GO" id="GO:0003824">
    <property type="term" value="F:catalytic activity"/>
    <property type="evidence" value="ECO:0007669"/>
    <property type="project" value="UniProtKB-ARBA"/>
</dbReference>
<feature type="domain" description="AB hydrolase-1" evidence="2">
    <location>
        <begin position="66"/>
        <end position="319"/>
    </location>
</feature>
<name>A0A7W7Q088_9PSEU</name>
<reference evidence="3 4" key="1">
    <citation type="submission" date="2020-08" db="EMBL/GenBank/DDBJ databases">
        <title>Genomic Encyclopedia of Type Strains, Phase III (KMG-III): the genomes of soil and plant-associated and newly described type strains.</title>
        <authorList>
            <person name="Whitman W."/>
        </authorList>
    </citation>
    <scope>NUCLEOTIDE SEQUENCE [LARGE SCALE GENOMIC DNA]</scope>
    <source>
        <strain evidence="3 4">CECT 8960</strain>
    </source>
</reference>
<dbReference type="AlphaFoldDB" id="A0A7W7Q088"/>
<gene>
    <name evidence="3" type="ORF">FHR82_000631</name>
</gene>
<feature type="signal peptide" evidence="1">
    <location>
        <begin position="1"/>
        <end position="29"/>
    </location>
</feature>
<dbReference type="EMBL" id="JACHJQ010000001">
    <property type="protein sequence ID" value="MBB4904421.1"/>
    <property type="molecule type" value="Genomic_DNA"/>
</dbReference>
<dbReference type="Pfam" id="PF12697">
    <property type="entry name" value="Abhydrolase_6"/>
    <property type="match status" value="1"/>
</dbReference>
<dbReference type="InterPro" id="IPR000073">
    <property type="entry name" value="AB_hydrolase_1"/>
</dbReference>
<dbReference type="Proteomes" id="UP000520767">
    <property type="component" value="Unassembled WGS sequence"/>
</dbReference>